<evidence type="ECO:0000256" key="7">
    <source>
        <dbReference type="SAM" id="Phobius"/>
    </source>
</evidence>
<dbReference type="GO" id="GO:0005886">
    <property type="term" value="C:plasma membrane"/>
    <property type="evidence" value="ECO:0007669"/>
    <property type="project" value="UniProtKB-SubCell"/>
</dbReference>
<evidence type="ECO:0000259" key="8">
    <source>
        <dbReference type="Pfam" id="PF01757"/>
    </source>
</evidence>
<dbReference type="GO" id="GO:0009246">
    <property type="term" value="P:enterobacterial common antigen biosynthetic process"/>
    <property type="evidence" value="ECO:0007669"/>
    <property type="project" value="TreeGrafter"/>
</dbReference>
<gene>
    <name evidence="9" type="ORF">CWM47_35930</name>
</gene>
<name>A0A2K8ZA92_9BACT</name>
<evidence type="ECO:0000256" key="2">
    <source>
        <dbReference type="ARBA" id="ARBA00007400"/>
    </source>
</evidence>
<evidence type="ECO:0000256" key="6">
    <source>
        <dbReference type="ARBA" id="ARBA00023136"/>
    </source>
</evidence>
<evidence type="ECO:0000313" key="10">
    <source>
        <dbReference type="Proteomes" id="UP000232883"/>
    </source>
</evidence>
<protein>
    <recommendedName>
        <fullName evidence="8">Acyltransferase 3 domain-containing protein</fullName>
    </recommendedName>
</protein>
<dbReference type="EMBL" id="CP025096">
    <property type="protein sequence ID" value="AUD06765.1"/>
    <property type="molecule type" value="Genomic_DNA"/>
</dbReference>
<organism evidence="9 10">
    <name type="scientific">Spirosoma pollinicola</name>
    <dbReference type="NCBI Taxonomy" id="2057025"/>
    <lineage>
        <taxon>Bacteria</taxon>
        <taxon>Pseudomonadati</taxon>
        <taxon>Bacteroidota</taxon>
        <taxon>Cytophagia</taxon>
        <taxon>Cytophagales</taxon>
        <taxon>Cytophagaceae</taxon>
        <taxon>Spirosoma</taxon>
    </lineage>
</organism>
<feature type="transmembrane region" description="Helical" evidence="7">
    <location>
        <begin position="166"/>
        <end position="188"/>
    </location>
</feature>
<feature type="domain" description="Acyltransferase 3" evidence="8">
    <location>
        <begin position="8"/>
        <end position="304"/>
    </location>
</feature>
<comment type="subcellular location">
    <subcellularLocation>
        <location evidence="1">Cell membrane</location>
        <topology evidence="1">Multi-pass membrane protein</topology>
    </subcellularLocation>
</comment>
<dbReference type="Pfam" id="PF01757">
    <property type="entry name" value="Acyl_transf_3"/>
    <property type="match status" value="1"/>
</dbReference>
<reference evidence="9 10" key="1">
    <citation type="submission" date="2017-11" db="EMBL/GenBank/DDBJ databases">
        <title>Taxonomic description and genome sequences of Spirosoma HA7 sp. nov., isolated from pollen microhabitat of Corylus avellana.</title>
        <authorList>
            <person name="Ambika Manirajan B."/>
            <person name="Suarez C."/>
            <person name="Ratering S."/>
            <person name="Geissler-Plaum R."/>
            <person name="Cardinale M."/>
            <person name="Sylvia S."/>
        </authorList>
    </citation>
    <scope>NUCLEOTIDE SEQUENCE [LARGE SCALE GENOMIC DNA]</scope>
    <source>
        <strain evidence="9 10">HA7</strain>
    </source>
</reference>
<comment type="similarity">
    <text evidence="2">Belongs to the acyltransferase 3 family.</text>
</comment>
<evidence type="ECO:0000313" key="9">
    <source>
        <dbReference type="EMBL" id="AUD06765.1"/>
    </source>
</evidence>
<evidence type="ECO:0000256" key="1">
    <source>
        <dbReference type="ARBA" id="ARBA00004651"/>
    </source>
</evidence>
<dbReference type="RefSeq" id="WP_100993300.1">
    <property type="nucleotide sequence ID" value="NZ_CP025096.1"/>
</dbReference>
<accession>A0A2K8ZA92</accession>
<evidence type="ECO:0000256" key="5">
    <source>
        <dbReference type="ARBA" id="ARBA00022989"/>
    </source>
</evidence>
<dbReference type="GO" id="GO:0016413">
    <property type="term" value="F:O-acetyltransferase activity"/>
    <property type="evidence" value="ECO:0007669"/>
    <property type="project" value="TreeGrafter"/>
</dbReference>
<feature type="transmembrane region" description="Helical" evidence="7">
    <location>
        <begin position="285"/>
        <end position="305"/>
    </location>
</feature>
<keyword evidence="3" id="KW-1003">Cell membrane</keyword>
<sequence length="332" mass="37500">MPIRSDRNAGIDVFRLLAALMVVVNHSRFTDEGPYLTLLGRWTVLFFFMVSGYYFQQAFHKQSMKAFAKTLKALVTLLLVANFFYLLFVGITDGSLHSLNTYFTLFVGTYFHLWFLTSLLMGYGLLWLFLVNDCERFLPLLAVGALLLTLGLNPYSYLVGLSPHPIYARSLLSIPFLCIGFLIAKLGLETRLSRWTAYGMVALGAGLQLGEAWLLSRNEPASLPYNFVDGTVLFAAGLFLVALQLPLIPTSPLSYYGQRYSLAFYLYHPAVNYLTSQLWPKDDKIACWLGPFLSVLLLFLVLLVLDRISPGSIQMLTGNFQRYALVRKYNGR</sequence>
<keyword evidence="4 7" id="KW-0812">Transmembrane</keyword>
<keyword evidence="10" id="KW-1185">Reference proteome</keyword>
<dbReference type="KEGG" id="spir:CWM47_35930"/>
<feature type="transmembrane region" description="Helical" evidence="7">
    <location>
        <begin position="111"/>
        <end position="130"/>
    </location>
</feature>
<feature type="transmembrane region" description="Helical" evidence="7">
    <location>
        <begin position="67"/>
        <end position="91"/>
    </location>
</feature>
<keyword evidence="6 7" id="KW-0472">Membrane</keyword>
<dbReference type="AlphaFoldDB" id="A0A2K8ZA92"/>
<keyword evidence="5 7" id="KW-1133">Transmembrane helix</keyword>
<evidence type="ECO:0000256" key="3">
    <source>
        <dbReference type="ARBA" id="ARBA00022475"/>
    </source>
</evidence>
<feature type="transmembrane region" description="Helical" evidence="7">
    <location>
        <begin position="260"/>
        <end position="279"/>
    </location>
</feature>
<evidence type="ECO:0000256" key="4">
    <source>
        <dbReference type="ARBA" id="ARBA00022692"/>
    </source>
</evidence>
<feature type="transmembrane region" description="Helical" evidence="7">
    <location>
        <begin position="12"/>
        <end position="29"/>
    </location>
</feature>
<dbReference type="PANTHER" id="PTHR40074:SF2">
    <property type="entry name" value="O-ACETYLTRANSFERASE WECH"/>
    <property type="match status" value="1"/>
</dbReference>
<dbReference type="OrthoDB" id="5808342at2"/>
<proteinExistence type="inferred from homology"/>
<feature type="transmembrane region" description="Helical" evidence="7">
    <location>
        <begin position="35"/>
        <end position="55"/>
    </location>
</feature>
<feature type="transmembrane region" description="Helical" evidence="7">
    <location>
        <begin position="137"/>
        <end position="160"/>
    </location>
</feature>
<dbReference type="Proteomes" id="UP000232883">
    <property type="component" value="Chromosome"/>
</dbReference>
<feature type="transmembrane region" description="Helical" evidence="7">
    <location>
        <begin position="195"/>
        <end position="215"/>
    </location>
</feature>
<feature type="transmembrane region" description="Helical" evidence="7">
    <location>
        <begin position="227"/>
        <end position="248"/>
    </location>
</feature>
<dbReference type="InterPro" id="IPR002656">
    <property type="entry name" value="Acyl_transf_3_dom"/>
</dbReference>
<dbReference type="PANTHER" id="PTHR40074">
    <property type="entry name" value="O-ACETYLTRANSFERASE WECH"/>
    <property type="match status" value="1"/>
</dbReference>